<comment type="caution">
    <text evidence="1">The sequence shown here is derived from an EMBL/GenBank/DDBJ whole genome shotgun (WGS) entry which is preliminary data.</text>
</comment>
<proteinExistence type="predicted"/>
<dbReference type="Proteomes" id="UP000177913">
    <property type="component" value="Unassembled WGS sequence"/>
</dbReference>
<dbReference type="AlphaFoldDB" id="A0A1F7GYQ4"/>
<accession>A0A1F7GYQ4</accession>
<dbReference type="EMBL" id="MFZO01000038">
    <property type="protein sequence ID" value="OGK24179.1"/>
    <property type="molecule type" value="Genomic_DNA"/>
</dbReference>
<reference evidence="1 2" key="1">
    <citation type="journal article" date="2016" name="Nat. Commun.">
        <title>Thousands of microbial genomes shed light on interconnected biogeochemical processes in an aquifer system.</title>
        <authorList>
            <person name="Anantharaman K."/>
            <person name="Brown C.T."/>
            <person name="Hug L.A."/>
            <person name="Sharon I."/>
            <person name="Castelle C.J."/>
            <person name="Probst A.J."/>
            <person name="Thomas B.C."/>
            <person name="Singh A."/>
            <person name="Wilkins M.J."/>
            <person name="Karaoz U."/>
            <person name="Brodie E.L."/>
            <person name="Williams K.H."/>
            <person name="Hubbard S.S."/>
            <person name="Banfield J.F."/>
        </authorList>
    </citation>
    <scope>NUCLEOTIDE SEQUENCE [LARGE SCALE GENOMIC DNA]</scope>
</reference>
<sequence>MLLPFDLDYSEEKNELLKKIRNVCFEDVKDALEKGGFITVFEHPNKKKYKHQYILVVNINNYVYAVPFVWDKKRNTAFLKTMYPDRKLTKSYIKEYDKNKK</sequence>
<evidence type="ECO:0000313" key="2">
    <source>
        <dbReference type="Proteomes" id="UP000177913"/>
    </source>
</evidence>
<name>A0A1F7GYQ4_9BACT</name>
<protein>
    <recommendedName>
        <fullName evidence="3">Toxin</fullName>
    </recommendedName>
</protein>
<evidence type="ECO:0000313" key="1">
    <source>
        <dbReference type="EMBL" id="OGK24179.1"/>
    </source>
</evidence>
<organism evidence="1 2">
    <name type="scientific">Candidatus Roizmanbacteria bacterium RIFCSPHIGHO2_02_FULL_38_11</name>
    <dbReference type="NCBI Taxonomy" id="1802039"/>
    <lineage>
        <taxon>Bacteria</taxon>
        <taxon>Candidatus Roizmaniibacteriota</taxon>
    </lineage>
</organism>
<evidence type="ECO:0008006" key="3">
    <source>
        <dbReference type="Google" id="ProtNLM"/>
    </source>
</evidence>
<gene>
    <name evidence="1" type="ORF">A3C25_00280</name>
</gene>